<dbReference type="Proteomes" id="UP000094527">
    <property type="component" value="Unassembled WGS sequence"/>
</dbReference>
<dbReference type="EMBL" id="LJIJ01008488">
    <property type="protein sequence ID" value="ODM86520.1"/>
    <property type="molecule type" value="Genomic_DNA"/>
</dbReference>
<keyword evidence="2" id="KW-1185">Reference proteome</keyword>
<reference evidence="1 2" key="1">
    <citation type="journal article" date="2016" name="Genome Biol. Evol.">
        <title>Gene Family Evolution Reflects Adaptation to Soil Environmental Stressors in the Genome of the Collembolan Orchesella cincta.</title>
        <authorList>
            <person name="Faddeeva-Vakhrusheva A."/>
            <person name="Derks M.F."/>
            <person name="Anvar S.Y."/>
            <person name="Agamennone V."/>
            <person name="Suring W."/>
            <person name="Smit S."/>
            <person name="van Straalen N.M."/>
            <person name="Roelofs D."/>
        </authorList>
    </citation>
    <scope>NUCLEOTIDE SEQUENCE [LARGE SCALE GENOMIC DNA]</scope>
    <source>
        <tissue evidence="1">Mixed pool</tissue>
    </source>
</reference>
<accession>A0A1D2M0M8</accession>
<dbReference type="PANTHER" id="PTHR33053">
    <property type="entry name" value="PROTEIN, PUTATIVE-RELATED"/>
    <property type="match status" value="1"/>
</dbReference>
<name>A0A1D2M0M8_ORCCI</name>
<feature type="non-terminal residue" evidence="1">
    <location>
        <position position="319"/>
    </location>
</feature>
<dbReference type="AlphaFoldDB" id="A0A1D2M0M8"/>
<dbReference type="OMA" id="HACERCE"/>
<evidence type="ECO:0000313" key="2">
    <source>
        <dbReference type="Proteomes" id="UP000094527"/>
    </source>
</evidence>
<evidence type="ECO:0000313" key="1">
    <source>
        <dbReference type="EMBL" id="ODM86520.1"/>
    </source>
</evidence>
<organism evidence="1 2">
    <name type="scientific">Orchesella cincta</name>
    <name type="common">Springtail</name>
    <name type="synonym">Podura cincta</name>
    <dbReference type="NCBI Taxonomy" id="48709"/>
    <lineage>
        <taxon>Eukaryota</taxon>
        <taxon>Metazoa</taxon>
        <taxon>Ecdysozoa</taxon>
        <taxon>Arthropoda</taxon>
        <taxon>Hexapoda</taxon>
        <taxon>Collembola</taxon>
        <taxon>Entomobryomorpha</taxon>
        <taxon>Entomobryoidea</taxon>
        <taxon>Orchesellidae</taxon>
        <taxon>Orchesellinae</taxon>
        <taxon>Orchesella</taxon>
    </lineage>
</organism>
<gene>
    <name evidence="1" type="ORF">Ocin01_20162</name>
</gene>
<comment type="caution">
    <text evidence="1">The sequence shown here is derived from an EMBL/GenBank/DDBJ whole genome shotgun (WGS) entry which is preliminary data.</text>
</comment>
<protein>
    <recommendedName>
        <fullName evidence="3">DUF4806 domain-containing protein</fullName>
    </recommendedName>
</protein>
<dbReference type="PANTHER" id="PTHR33053:SF26">
    <property type="entry name" value="TRANSPOSASE DOMAIN-CONTAINING PROTEIN"/>
    <property type="match status" value="1"/>
</dbReference>
<proteinExistence type="predicted"/>
<dbReference type="OrthoDB" id="10028922at2759"/>
<sequence>MSYRNKRRKINQDVEKLMREIKESSTVYFNLPQTLNFQSNRTLSISNKTVNDICDSDVSEISVTSRSLRNNLETLSNLLKLLNSHNIDDNKLPQNAKTLLKTPRSIRITKLGGGKYFYFGVRKSIEKCILKGLSTFQLPLMAKLNLPNLVTLSVSTDGVPLCKSSNVQMWPILVRVDQSSSSPFLAGVYSGEAKPSSVKEFLEAFIEEIKELENTGLFISRCHYNIRISCVIADAPARSFVKCVKNHTGYHACERCEDEGDWDGRVILSTTAGKLRTDSGFKAGIDRDHHTSISPLIDLKLGLVSQIVLDYMHLICLGI</sequence>
<dbReference type="STRING" id="48709.A0A1D2M0M8"/>
<evidence type="ECO:0008006" key="3">
    <source>
        <dbReference type="Google" id="ProtNLM"/>
    </source>
</evidence>